<dbReference type="GO" id="GO:0016324">
    <property type="term" value="C:apical plasma membrane"/>
    <property type="evidence" value="ECO:0007669"/>
    <property type="project" value="UniProtKB-SubCell"/>
</dbReference>
<gene>
    <name evidence="12" type="ORF">chiPu_0010785</name>
</gene>
<dbReference type="Pfam" id="PF15187">
    <property type="entry name" value="Augurin"/>
    <property type="match status" value="1"/>
</dbReference>
<dbReference type="OrthoDB" id="8682554at2759"/>
<sequence length="497" mass="58398">MDCTKVNVLSLILATVVLTVLFLPDMLEANVLRQLFKGDVDEQKVTVESKEATNFLSKLTRSKRHTKQFQQDPDFWNAYQHFLDIGFNEGVYEMDKVYLHYLQDKSRDQSHQAYQAYMQRLREEECDTTKDPDCQPTLPHKQAAYTQKQCDPYTDPYCRAAGYSCDPQKDPYYPECYSRYRDREQERTASENCDPYTDPECYSQYRTREQERTASENCDPYTDPECYSQYRTREQERTASENCDPHTDPECYYSLYRARQQERTAPENCDSNVDPYCDSSQSQVHEEVQNRGATEGCDPNYDSSCQKQMEFECNPDNDPNCGNQFSQIYEQTHAKVCDPYDPYCSGVATESHQSEHNCNPDYDPDCHTSQPHDDDQKHKEDCDPYHDSNCRNESEDLYEPDSDCDFECRMQRFAVTDRDVDFRDTSRYEIICDPDLEIPCPYENDINDVTTSYDQYHMYNPYSAGYEEQYQSDQEIHHKSEIEDDSEGTPKVYEEGN</sequence>
<keyword evidence="8" id="KW-0165">Cleavage on pair of basic residues</keyword>
<dbReference type="InterPro" id="IPR028173">
    <property type="entry name" value="Augurin"/>
</dbReference>
<dbReference type="GO" id="GO:0090398">
    <property type="term" value="P:cellular senescence"/>
    <property type="evidence" value="ECO:0007669"/>
    <property type="project" value="TreeGrafter"/>
</dbReference>
<dbReference type="Proteomes" id="UP000287033">
    <property type="component" value="Unassembled WGS sequence"/>
</dbReference>
<evidence type="ECO:0000256" key="2">
    <source>
        <dbReference type="ARBA" id="ARBA00004496"/>
    </source>
</evidence>
<dbReference type="GO" id="GO:0005737">
    <property type="term" value="C:cytoplasm"/>
    <property type="evidence" value="ECO:0007669"/>
    <property type="project" value="UniProtKB-SubCell"/>
</dbReference>
<evidence type="ECO:0000313" key="13">
    <source>
        <dbReference type="Proteomes" id="UP000287033"/>
    </source>
</evidence>
<comment type="subcellular location">
    <subcellularLocation>
        <location evidence="1">Apical cell membrane</location>
    </subcellularLocation>
    <subcellularLocation>
        <location evidence="2">Cytoplasm</location>
    </subcellularLocation>
    <subcellularLocation>
        <location evidence="3">Secreted</location>
    </subcellularLocation>
</comment>
<keyword evidence="13" id="KW-1185">Reference proteome</keyword>
<evidence type="ECO:0000256" key="4">
    <source>
        <dbReference type="ARBA" id="ARBA00011014"/>
    </source>
</evidence>
<dbReference type="STRING" id="137246.A0A401SPK1"/>
<dbReference type="GO" id="GO:0031145">
    <property type="term" value="P:anaphase-promoting complex-dependent catabolic process"/>
    <property type="evidence" value="ECO:0007669"/>
    <property type="project" value="TreeGrafter"/>
</dbReference>
<evidence type="ECO:0000256" key="7">
    <source>
        <dbReference type="ARBA" id="ARBA00022525"/>
    </source>
</evidence>
<keyword evidence="5" id="KW-1003">Cell membrane</keyword>
<evidence type="ECO:0000256" key="11">
    <source>
        <dbReference type="SAM" id="MobiDB-lite"/>
    </source>
</evidence>
<feature type="region of interest" description="Disordered" evidence="11">
    <location>
        <begin position="469"/>
        <end position="497"/>
    </location>
</feature>
<dbReference type="PANTHER" id="PTHR31613">
    <property type="entry name" value="AUGURIN"/>
    <property type="match status" value="1"/>
</dbReference>
<accession>A0A401SPK1</accession>
<keyword evidence="9" id="KW-0732">Signal</keyword>
<dbReference type="GO" id="GO:0070314">
    <property type="term" value="P:G1 to G0 transition"/>
    <property type="evidence" value="ECO:0007669"/>
    <property type="project" value="TreeGrafter"/>
</dbReference>
<dbReference type="GO" id="GO:0005615">
    <property type="term" value="C:extracellular space"/>
    <property type="evidence" value="ECO:0007669"/>
    <property type="project" value="TreeGrafter"/>
</dbReference>
<dbReference type="GO" id="GO:0042127">
    <property type="term" value="P:regulation of cell population proliferation"/>
    <property type="evidence" value="ECO:0007669"/>
    <property type="project" value="TreeGrafter"/>
</dbReference>
<dbReference type="AlphaFoldDB" id="A0A401SPK1"/>
<evidence type="ECO:0000256" key="1">
    <source>
        <dbReference type="ARBA" id="ARBA00004221"/>
    </source>
</evidence>
<keyword evidence="10" id="KW-0472">Membrane</keyword>
<evidence type="ECO:0000256" key="5">
    <source>
        <dbReference type="ARBA" id="ARBA00022475"/>
    </source>
</evidence>
<dbReference type="PANTHER" id="PTHR31613:SF2">
    <property type="entry name" value="AUGURIN"/>
    <property type="match status" value="1"/>
</dbReference>
<comment type="similarity">
    <text evidence="4">Belongs to the augurin family.</text>
</comment>
<evidence type="ECO:0000256" key="9">
    <source>
        <dbReference type="ARBA" id="ARBA00022729"/>
    </source>
</evidence>
<evidence type="ECO:0000313" key="12">
    <source>
        <dbReference type="EMBL" id="GCC32324.1"/>
    </source>
</evidence>
<dbReference type="OMA" id="QYRTREQ"/>
<evidence type="ECO:0000256" key="3">
    <source>
        <dbReference type="ARBA" id="ARBA00004613"/>
    </source>
</evidence>
<evidence type="ECO:0000256" key="8">
    <source>
        <dbReference type="ARBA" id="ARBA00022685"/>
    </source>
</evidence>
<name>A0A401SPK1_CHIPU</name>
<proteinExistence type="inferred from homology"/>
<dbReference type="EMBL" id="BEZZ01000426">
    <property type="protein sequence ID" value="GCC32324.1"/>
    <property type="molecule type" value="Genomic_DNA"/>
</dbReference>
<protein>
    <submittedName>
        <fullName evidence="12">Uncharacterized protein</fullName>
    </submittedName>
</protein>
<keyword evidence="6" id="KW-0963">Cytoplasm</keyword>
<evidence type="ECO:0000256" key="6">
    <source>
        <dbReference type="ARBA" id="ARBA00022490"/>
    </source>
</evidence>
<keyword evidence="7" id="KW-0964">Secreted</keyword>
<dbReference type="GO" id="GO:0007417">
    <property type="term" value="P:central nervous system development"/>
    <property type="evidence" value="ECO:0007669"/>
    <property type="project" value="TreeGrafter"/>
</dbReference>
<comment type="caution">
    <text evidence="12">The sequence shown here is derived from an EMBL/GenBank/DDBJ whole genome shotgun (WGS) entry which is preliminary data.</text>
</comment>
<organism evidence="12 13">
    <name type="scientific">Chiloscyllium punctatum</name>
    <name type="common">Brownbanded bambooshark</name>
    <name type="synonym">Hemiscyllium punctatum</name>
    <dbReference type="NCBI Taxonomy" id="137246"/>
    <lineage>
        <taxon>Eukaryota</taxon>
        <taxon>Metazoa</taxon>
        <taxon>Chordata</taxon>
        <taxon>Craniata</taxon>
        <taxon>Vertebrata</taxon>
        <taxon>Chondrichthyes</taxon>
        <taxon>Elasmobranchii</taxon>
        <taxon>Galeomorphii</taxon>
        <taxon>Galeoidea</taxon>
        <taxon>Orectolobiformes</taxon>
        <taxon>Hemiscylliidae</taxon>
        <taxon>Chiloscyllium</taxon>
    </lineage>
</organism>
<evidence type="ECO:0000256" key="10">
    <source>
        <dbReference type="ARBA" id="ARBA00023136"/>
    </source>
</evidence>
<reference evidence="12 13" key="1">
    <citation type="journal article" date="2018" name="Nat. Ecol. Evol.">
        <title>Shark genomes provide insights into elasmobranch evolution and the origin of vertebrates.</title>
        <authorList>
            <person name="Hara Y"/>
            <person name="Yamaguchi K"/>
            <person name="Onimaru K"/>
            <person name="Kadota M"/>
            <person name="Koyanagi M"/>
            <person name="Keeley SD"/>
            <person name="Tatsumi K"/>
            <person name="Tanaka K"/>
            <person name="Motone F"/>
            <person name="Kageyama Y"/>
            <person name="Nozu R"/>
            <person name="Adachi N"/>
            <person name="Nishimura O"/>
            <person name="Nakagawa R"/>
            <person name="Tanegashima C"/>
            <person name="Kiyatake I"/>
            <person name="Matsumoto R"/>
            <person name="Murakumo K"/>
            <person name="Nishida K"/>
            <person name="Terakita A"/>
            <person name="Kuratani S"/>
            <person name="Sato K"/>
            <person name="Hyodo S Kuraku.S."/>
        </authorList>
    </citation>
    <scope>NUCLEOTIDE SEQUENCE [LARGE SCALE GENOMIC DNA]</scope>
</reference>